<dbReference type="Gene3D" id="3.30.565.10">
    <property type="entry name" value="Histidine kinase-like ATPase, C-terminal domain"/>
    <property type="match status" value="1"/>
</dbReference>
<dbReference type="PANTHER" id="PTHR43156">
    <property type="entry name" value="STAGE II SPORULATION PROTEIN E-RELATED"/>
    <property type="match status" value="1"/>
</dbReference>
<dbReference type="InterPro" id="IPR052016">
    <property type="entry name" value="Bact_Sigma-Reg"/>
</dbReference>
<dbReference type="InterPro" id="IPR036457">
    <property type="entry name" value="PPM-type-like_dom_sf"/>
</dbReference>
<dbReference type="PANTHER" id="PTHR43156:SF2">
    <property type="entry name" value="STAGE II SPORULATION PROTEIN E"/>
    <property type="match status" value="1"/>
</dbReference>
<dbReference type="InterPro" id="IPR003594">
    <property type="entry name" value="HATPase_dom"/>
</dbReference>
<keyword evidence="5" id="KW-1185">Reference proteome</keyword>
<accession>A0ABV6V1H3</accession>
<name>A0ABV6V1H3_9ACTN</name>
<evidence type="ECO:0000259" key="3">
    <source>
        <dbReference type="SMART" id="SM00331"/>
    </source>
</evidence>
<dbReference type="SMART" id="SM00331">
    <property type="entry name" value="PP2C_SIG"/>
    <property type="match status" value="1"/>
</dbReference>
<reference evidence="4 5" key="1">
    <citation type="submission" date="2024-09" db="EMBL/GenBank/DDBJ databases">
        <authorList>
            <person name="Lee S.D."/>
        </authorList>
    </citation>
    <scope>NUCLEOTIDE SEQUENCE [LARGE SCALE GENOMIC DNA]</scope>
    <source>
        <strain evidence="4 5">N1-5</strain>
    </source>
</reference>
<dbReference type="Gene3D" id="3.60.40.10">
    <property type="entry name" value="PPM-type phosphatase domain"/>
    <property type="match status" value="1"/>
</dbReference>
<dbReference type="InterPro" id="IPR036890">
    <property type="entry name" value="HATPase_C_sf"/>
</dbReference>
<organism evidence="4 5">
    <name type="scientific">Streptacidiphilus cavernicola</name>
    <dbReference type="NCBI Taxonomy" id="3342716"/>
    <lineage>
        <taxon>Bacteria</taxon>
        <taxon>Bacillati</taxon>
        <taxon>Actinomycetota</taxon>
        <taxon>Actinomycetes</taxon>
        <taxon>Kitasatosporales</taxon>
        <taxon>Streptomycetaceae</taxon>
        <taxon>Streptacidiphilus</taxon>
    </lineage>
</organism>
<comment type="caution">
    <text evidence="4">The sequence shown here is derived from an EMBL/GenBank/DDBJ whole genome shotgun (WGS) entry which is preliminary data.</text>
</comment>
<dbReference type="Pfam" id="PF13581">
    <property type="entry name" value="HATPase_c_2"/>
    <property type="match status" value="1"/>
</dbReference>
<keyword evidence="2" id="KW-0472">Membrane</keyword>
<evidence type="ECO:0000313" key="4">
    <source>
        <dbReference type="EMBL" id="MFC1407537.1"/>
    </source>
</evidence>
<feature type="transmembrane region" description="Helical" evidence="2">
    <location>
        <begin position="35"/>
        <end position="53"/>
    </location>
</feature>
<protein>
    <submittedName>
        <fullName evidence="4">SpoIIE family protein phosphatase</fullName>
    </submittedName>
</protein>
<keyword evidence="2" id="KW-0812">Transmembrane</keyword>
<gene>
    <name evidence="4" type="ORF">ACEZDJ_40310</name>
</gene>
<dbReference type="SUPFAM" id="SSF81606">
    <property type="entry name" value="PP2C-like"/>
    <property type="match status" value="1"/>
</dbReference>
<sequence>MVVLAAATTAVLLAPPTYHYGLLLAAVPLLAATVYSTYTTAVLGALSLVVYVLLHYERTEALDVWLIKVGLVAGFSIVGVMIAQSRAREQRLSRARDVALTLQRELLPQHMPAVPALHTAHRYMPADTAAGVGGDWFDVIPLSGGRVALVIGDVVGHGVHAAALMGRLRTAVQTLADLDSSPSDLLAHMNDLLVRLGEDNPEREPGATLLYLVYDPVIGSCTMSGAGHTPAAFRSPDGKVHFPELPSTPPLGLPGTVFADTEHRLEQGTVIALYTDGLLDLRSTDPDDSLKQLGNALADPQANSLEDMCERIFGSQPDHPRDDDTALLLACTRRFDHTQVATWSLACDPRDAATARTLVTQQLRTWDLEDLIHSTTLIVSELVGNTVRHATAPITLRLVKAATLICEVTDAVSAAPHVRRAGTLDEDGRGLFLISQLASRWGVRHHRDGKTIWVEQHLPTHTSGPHATATS</sequence>
<dbReference type="EMBL" id="JBHEZZ010000049">
    <property type="protein sequence ID" value="MFC1407537.1"/>
    <property type="molecule type" value="Genomic_DNA"/>
</dbReference>
<evidence type="ECO:0000256" key="2">
    <source>
        <dbReference type="SAM" id="Phobius"/>
    </source>
</evidence>
<feature type="transmembrane region" description="Helical" evidence="2">
    <location>
        <begin position="65"/>
        <end position="83"/>
    </location>
</feature>
<dbReference type="Pfam" id="PF07228">
    <property type="entry name" value="SpoIIE"/>
    <property type="match status" value="1"/>
</dbReference>
<dbReference type="InterPro" id="IPR001932">
    <property type="entry name" value="PPM-type_phosphatase-like_dom"/>
</dbReference>
<dbReference type="Proteomes" id="UP001592528">
    <property type="component" value="Unassembled WGS sequence"/>
</dbReference>
<proteinExistence type="predicted"/>
<keyword evidence="2" id="KW-1133">Transmembrane helix</keyword>
<evidence type="ECO:0000313" key="5">
    <source>
        <dbReference type="Proteomes" id="UP001592528"/>
    </source>
</evidence>
<keyword evidence="1" id="KW-0378">Hydrolase</keyword>
<dbReference type="CDD" id="cd16936">
    <property type="entry name" value="HATPase_RsbW-like"/>
    <property type="match status" value="1"/>
</dbReference>
<evidence type="ECO:0000256" key="1">
    <source>
        <dbReference type="ARBA" id="ARBA00022801"/>
    </source>
</evidence>
<feature type="domain" description="PPM-type phosphatase" evidence="3">
    <location>
        <begin position="117"/>
        <end position="331"/>
    </location>
</feature>
<dbReference type="RefSeq" id="WP_198037690.1">
    <property type="nucleotide sequence ID" value="NZ_JBHEZZ010000049.1"/>
</dbReference>